<dbReference type="GO" id="GO:0006261">
    <property type="term" value="P:DNA-templated DNA replication"/>
    <property type="evidence" value="ECO:0007669"/>
    <property type="project" value="TreeGrafter"/>
</dbReference>
<feature type="compositionally biased region" description="Polar residues" evidence="6">
    <location>
        <begin position="310"/>
        <end position="330"/>
    </location>
</feature>
<keyword evidence="2 5" id="KW-0853">WD repeat</keyword>
<evidence type="ECO:0000313" key="10">
    <source>
        <dbReference type="EMBL" id="CUA73960.1"/>
    </source>
</evidence>
<evidence type="ECO:0000259" key="7">
    <source>
        <dbReference type="Pfam" id="PF12341"/>
    </source>
</evidence>
<sequence length="1048" mass="115123">MSDLRVTTNQAHDSGFSTLSFSRDGKRLYTGGNESLVRVWDTALGAEQEPQSLVEATLDIMSITCSASSCYTASKDSSVRHYDANNEFTELVTEAAGLCVRCIALSPDGQWLAVCTENTVVKIINTTVTSRVALLDGHKKGVRSVTWDPKGRYLTTCGQDGQIIVWDVKDPLQASQLRAIEHVIPAVGDSESPEFHYNCAAVWHPSGMYFATVSASHDIVFVSASTWSRTETLKNGHDSVATCLTFSPNGSYLASGGTDNKVIVWDLSDKKPKWSAPAGQQGKPVTAIGFHPQQNMLAWMIDGALQQWSTPVPATHPHPSSTRTTVSAPKTTEKDDDIAVDDDLGGIEDEYGDDWIVDDLGDGAHLDEPREAEVETKEKSKKRHHSSGKSGVREMVNITKAQPPFQPGATVFKNKKRYMAYNMKGVIECTNLDVHYVINVEFHDRSFHQTIHFQDVHRFDLASLGEYGVAFACPPDNGHFAMIEYRPYSEWSPNAQWQFKLPEGEHVIALAAAGTPAARMIQMSGGKYEGFGMVAAATNKGYIRFISGGGVQEYIMSAAGDVVSMTGGKEWVFIVHREGGTSLDGCQNLRYSLIAVDRFDLVQEGRLPVPKGETLKWIGVTTEGAPAMADSSGVLYVLDRYRRPTQARWVPVLDSNLLARRVNKDESYWPVGLSNSQFHCIILKGRETEPGFPRPLVQDLEVRTPLLIPEQDSGEQEEQLFREMLYLTMLQDSQLHEEEESEELVQGKLSVDKLLLVLIQGACKVGQHARAIDLGSMLRSTPFLEKASQIAGFYHLRGLQERFNAMREVREEDDGAAEVAARDSWDQASDAIPNKVGQFNGGGRRNGRQQYFEEFAPPPVITRRSLATATPIIVNEDSPPPSSSMAIDQVPTPVETKRKRSEEDTWDIEMEDNGAADPKRQNVQKADAPKPGATKSNSGNPFARKAANPFAKKVTQATAPTTKSTSFFDKVDAAESAGPKRAIISFLLKLTQTDEYLTLGGAKFAPKTSSRQTTLFGLPAKSGSPAQSTSQSETNDGETQLEDPEQTQ</sequence>
<dbReference type="PROSITE" id="PS50294">
    <property type="entry name" value="WD_REPEATS_REGION"/>
    <property type="match status" value="3"/>
</dbReference>
<evidence type="ECO:0000256" key="3">
    <source>
        <dbReference type="ARBA" id="ARBA00022737"/>
    </source>
</evidence>
<evidence type="ECO:0000256" key="5">
    <source>
        <dbReference type="PROSITE-ProRule" id="PRU00221"/>
    </source>
</evidence>
<dbReference type="PROSITE" id="PS00678">
    <property type="entry name" value="WD_REPEATS_1"/>
    <property type="match status" value="2"/>
</dbReference>
<feature type="compositionally biased region" description="Acidic residues" evidence="6">
    <location>
        <begin position="334"/>
        <end position="344"/>
    </location>
</feature>
<dbReference type="Gene3D" id="2.130.10.10">
    <property type="entry name" value="YVTN repeat-like/Quinoprotein amine dehydrogenase"/>
    <property type="match status" value="2"/>
</dbReference>
<feature type="domain" description="WDHD1 first WD40" evidence="9">
    <location>
        <begin position="11"/>
        <end position="299"/>
    </location>
</feature>
<evidence type="ECO:0000313" key="11">
    <source>
        <dbReference type="Proteomes" id="UP000044841"/>
    </source>
</evidence>
<dbReference type="GO" id="GO:0043596">
    <property type="term" value="C:nuclear replication fork"/>
    <property type="evidence" value="ECO:0007669"/>
    <property type="project" value="TreeGrafter"/>
</dbReference>
<dbReference type="Pfam" id="PF20946">
    <property type="entry name" value="Ctf4_C"/>
    <property type="match status" value="1"/>
</dbReference>
<dbReference type="InterPro" id="IPR019775">
    <property type="entry name" value="WD40_repeat_CS"/>
</dbReference>
<gene>
    <name evidence="10" type="ORF">RSOLAG22IIIB_01481</name>
</gene>
<dbReference type="InterPro" id="IPR048591">
    <property type="entry name" value="WDHD1/CFT4_hel"/>
</dbReference>
<feature type="compositionally biased region" description="Basic and acidic residues" evidence="6">
    <location>
        <begin position="369"/>
        <end position="378"/>
    </location>
</feature>
<evidence type="ECO:0000256" key="4">
    <source>
        <dbReference type="ARBA" id="ARBA00023242"/>
    </source>
</evidence>
<dbReference type="InterPro" id="IPR015943">
    <property type="entry name" value="WD40/YVTN_repeat-like_dom_sf"/>
</dbReference>
<dbReference type="PROSITE" id="PS50082">
    <property type="entry name" value="WD_REPEATS_2"/>
    <property type="match status" value="3"/>
</dbReference>
<dbReference type="GO" id="GO:0006281">
    <property type="term" value="P:DNA repair"/>
    <property type="evidence" value="ECO:0007669"/>
    <property type="project" value="TreeGrafter"/>
</dbReference>
<evidence type="ECO:0000259" key="8">
    <source>
        <dbReference type="Pfam" id="PF20946"/>
    </source>
</evidence>
<dbReference type="EMBL" id="CYGV01001400">
    <property type="protein sequence ID" value="CUA73960.1"/>
    <property type="molecule type" value="Genomic_DNA"/>
</dbReference>
<feature type="region of interest" description="Disordered" evidence="6">
    <location>
        <begin position="310"/>
        <end position="344"/>
    </location>
</feature>
<evidence type="ECO:0000259" key="9">
    <source>
        <dbReference type="Pfam" id="PF24817"/>
    </source>
</evidence>
<evidence type="ECO:0000256" key="1">
    <source>
        <dbReference type="ARBA" id="ARBA00004123"/>
    </source>
</evidence>
<feature type="region of interest" description="Disordered" evidence="6">
    <location>
        <begin position="873"/>
        <end position="944"/>
    </location>
</feature>
<organism evidence="10 11">
    <name type="scientific">Rhizoctonia solani</name>
    <dbReference type="NCBI Taxonomy" id="456999"/>
    <lineage>
        <taxon>Eukaryota</taxon>
        <taxon>Fungi</taxon>
        <taxon>Dikarya</taxon>
        <taxon>Basidiomycota</taxon>
        <taxon>Agaricomycotina</taxon>
        <taxon>Agaricomycetes</taxon>
        <taxon>Cantharellales</taxon>
        <taxon>Ceratobasidiaceae</taxon>
        <taxon>Rhizoctonia</taxon>
    </lineage>
</organism>
<name>A0A0K6G678_9AGAM</name>
<dbReference type="InterPro" id="IPR001680">
    <property type="entry name" value="WD40_rpt"/>
</dbReference>
<dbReference type="Pfam" id="PF12341">
    <property type="entry name" value="Mcl1_mid"/>
    <property type="match status" value="1"/>
</dbReference>
<keyword evidence="3" id="KW-0677">Repeat</keyword>
<dbReference type="PANTHER" id="PTHR19932">
    <property type="entry name" value="WD REPEAT AND HMG-BOX DNA BINDING PROTEIN"/>
    <property type="match status" value="1"/>
</dbReference>
<dbReference type="InterPro" id="IPR057646">
    <property type="entry name" value="WD40_WDHD1_1st"/>
</dbReference>
<dbReference type="SUPFAM" id="SSF50978">
    <property type="entry name" value="WD40 repeat-like"/>
    <property type="match status" value="1"/>
</dbReference>
<dbReference type="InterPro" id="IPR022100">
    <property type="entry name" value="WDHD1/CFT4_beta-prop_2nd"/>
</dbReference>
<dbReference type="AlphaFoldDB" id="A0A0K6G678"/>
<feature type="region of interest" description="Disordered" evidence="6">
    <location>
        <begin position="369"/>
        <end position="391"/>
    </location>
</feature>
<dbReference type="CDD" id="cd00200">
    <property type="entry name" value="WD40"/>
    <property type="match status" value="1"/>
</dbReference>
<feature type="repeat" description="WD" evidence="5">
    <location>
        <begin position="135"/>
        <end position="176"/>
    </location>
</feature>
<feature type="domain" description="WDHD1/CFT4 second beta-propeller" evidence="7">
    <location>
        <begin position="404"/>
        <end position="706"/>
    </location>
</feature>
<proteinExistence type="predicted"/>
<feature type="region of interest" description="Disordered" evidence="6">
    <location>
        <begin position="1007"/>
        <end position="1048"/>
    </location>
</feature>
<dbReference type="Proteomes" id="UP000044841">
    <property type="component" value="Unassembled WGS sequence"/>
</dbReference>
<accession>A0A0K6G678</accession>
<feature type="compositionally biased region" description="Acidic residues" evidence="6">
    <location>
        <begin position="1035"/>
        <end position="1048"/>
    </location>
</feature>
<dbReference type="PANTHER" id="PTHR19932:SF10">
    <property type="entry name" value="WD REPEAT AND HMG-BOX DNA-BINDING PROTEIN 1"/>
    <property type="match status" value="1"/>
</dbReference>
<keyword evidence="4" id="KW-0539">Nucleus</keyword>
<protein>
    <submittedName>
        <fullName evidence="10">Minichromosome loss protein 1</fullName>
    </submittedName>
</protein>
<keyword evidence="11" id="KW-1185">Reference proteome</keyword>
<feature type="repeat" description="WD" evidence="5">
    <location>
        <begin position="234"/>
        <end position="275"/>
    </location>
</feature>
<feature type="domain" description="WDHD1/CFT4 helical bundle" evidence="8">
    <location>
        <begin position="715"/>
        <end position="812"/>
    </location>
</feature>
<dbReference type="Pfam" id="PF24817">
    <property type="entry name" value="WD40_WDHD1_1st"/>
    <property type="match status" value="1"/>
</dbReference>
<comment type="subcellular location">
    <subcellularLocation>
        <location evidence="1">Nucleus</location>
    </subcellularLocation>
</comment>
<feature type="compositionally biased region" description="Polar residues" evidence="6">
    <location>
        <begin position="1024"/>
        <end position="1034"/>
    </location>
</feature>
<dbReference type="SMART" id="SM00320">
    <property type="entry name" value="WD40"/>
    <property type="match status" value="7"/>
</dbReference>
<dbReference type="GO" id="GO:0000278">
    <property type="term" value="P:mitotic cell cycle"/>
    <property type="evidence" value="ECO:0007669"/>
    <property type="project" value="TreeGrafter"/>
</dbReference>
<dbReference type="GO" id="GO:0003682">
    <property type="term" value="F:chromatin binding"/>
    <property type="evidence" value="ECO:0007669"/>
    <property type="project" value="TreeGrafter"/>
</dbReference>
<feature type="compositionally biased region" description="Acidic residues" evidence="6">
    <location>
        <begin position="904"/>
        <end position="914"/>
    </location>
</feature>
<dbReference type="InterPro" id="IPR036322">
    <property type="entry name" value="WD40_repeat_dom_sf"/>
</dbReference>
<feature type="repeat" description="WD" evidence="5">
    <location>
        <begin position="9"/>
        <end position="41"/>
    </location>
</feature>
<reference evidence="10 11" key="1">
    <citation type="submission" date="2015-07" db="EMBL/GenBank/DDBJ databases">
        <authorList>
            <person name="Noorani M."/>
        </authorList>
    </citation>
    <scope>NUCLEOTIDE SEQUENCE [LARGE SCALE GENOMIC DNA]</scope>
    <source>
        <strain evidence="10">BBA 69670</strain>
    </source>
</reference>
<evidence type="ECO:0000256" key="6">
    <source>
        <dbReference type="SAM" id="MobiDB-lite"/>
    </source>
</evidence>
<evidence type="ECO:0000256" key="2">
    <source>
        <dbReference type="ARBA" id="ARBA00022574"/>
    </source>
</evidence>